<dbReference type="InterPro" id="IPR026170">
    <property type="entry name" value="FAM173A/B"/>
</dbReference>
<sequence length="284" mass="29122">MTGATDAAGGWPFWAPLGDEEIADALALAGLRPGERFLDLGCGDGRVMVAALDAGAHASGYEVDGALAARARERLAGAGGRARVIERSFFDAPLDAEVVFAYLSPAMLQRLRPQLELLPSASRVVTAWFDVPGWAPPTARRRNVRCYTATSVVSTSAPVPAAAGWSSPGLLCVLPTAGKILATTSLAHPRGPVAIAVDDALSDLVAITAGADAVVGDLATIAVDLVLAPHSFGAAVTGTLHAPAAGTCELFCLTSTTSPPGSWPIGAARCARLRALFRALDSYP</sequence>
<dbReference type="InterPro" id="IPR041698">
    <property type="entry name" value="Methyltransf_25"/>
</dbReference>
<keyword evidence="5" id="KW-0614">Plasmid</keyword>
<dbReference type="Gene3D" id="3.40.50.150">
    <property type="entry name" value="Vaccinia Virus protein VP39"/>
    <property type="match status" value="1"/>
</dbReference>
<protein>
    <submittedName>
        <fullName evidence="5">Class I SAM-dependent methyltransferase</fullName>
        <ecNumber evidence="5">2.1.1.-</ecNumber>
    </submittedName>
</protein>
<dbReference type="InterPro" id="IPR029063">
    <property type="entry name" value="SAM-dependent_MTases_sf"/>
</dbReference>
<evidence type="ECO:0000256" key="3">
    <source>
        <dbReference type="ARBA" id="ARBA00022691"/>
    </source>
</evidence>
<keyword evidence="3" id="KW-0949">S-adenosyl-L-methionine</keyword>
<dbReference type="GO" id="GO:0032259">
    <property type="term" value="P:methylation"/>
    <property type="evidence" value="ECO:0007669"/>
    <property type="project" value="UniProtKB-KW"/>
</dbReference>
<dbReference type="EC" id="2.1.1.-" evidence="5"/>
<feature type="domain" description="Methyltransferase" evidence="4">
    <location>
        <begin position="38"/>
        <end position="124"/>
    </location>
</feature>
<dbReference type="GO" id="GO:0016279">
    <property type="term" value="F:protein-lysine N-methyltransferase activity"/>
    <property type="evidence" value="ECO:0007669"/>
    <property type="project" value="InterPro"/>
</dbReference>
<gene>
    <name evidence="5" type="ORF">AB5J51_41965</name>
</gene>
<dbReference type="SUPFAM" id="SSF53335">
    <property type="entry name" value="S-adenosyl-L-methionine-dependent methyltransferases"/>
    <property type="match status" value="1"/>
</dbReference>
<dbReference type="CDD" id="cd02440">
    <property type="entry name" value="AdoMet_MTases"/>
    <property type="match status" value="1"/>
</dbReference>
<keyword evidence="2 5" id="KW-0808">Transferase</keyword>
<proteinExistence type="predicted"/>
<evidence type="ECO:0000256" key="1">
    <source>
        <dbReference type="ARBA" id="ARBA00022603"/>
    </source>
</evidence>
<dbReference type="PANTHER" id="PTHR13610">
    <property type="entry name" value="METHYLTRANSFERASE DOMAIN-CONTAINING PROTEIN"/>
    <property type="match status" value="1"/>
</dbReference>
<geneLocation type="plasmid" evidence="5">
    <name>unnamed1</name>
</geneLocation>
<organism evidence="5">
    <name type="scientific">Streptomyces sp. R33</name>
    <dbReference type="NCBI Taxonomy" id="3238629"/>
    <lineage>
        <taxon>Bacteria</taxon>
        <taxon>Bacillati</taxon>
        <taxon>Actinomycetota</taxon>
        <taxon>Actinomycetes</taxon>
        <taxon>Kitasatosporales</taxon>
        <taxon>Streptomycetaceae</taxon>
        <taxon>Streptomyces</taxon>
    </lineage>
</organism>
<dbReference type="EMBL" id="CP165728">
    <property type="protein sequence ID" value="XDV69486.1"/>
    <property type="molecule type" value="Genomic_DNA"/>
</dbReference>
<evidence type="ECO:0000313" key="5">
    <source>
        <dbReference type="EMBL" id="XDV69486.1"/>
    </source>
</evidence>
<dbReference type="RefSeq" id="WP_369780685.1">
    <property type="nucleotide sequence ID" value="NZ_CP165728.1"/>
</dbReference>
<evidence type="ECO:0000256" key="2">
    <source>
        <dbReference type="ARBA" id="ARBA00022679"/>
    </source>
</evidence>
<keyword evidence="1 5" id="KW-0489">Methyltransferase</keyword>
<dbReference type="PANTHER" id="PTHR13610:SF11">
    <property type="entry name" value="METHYLTRANSFERASE DOMAIN-CONTAINING PROTEIN"/>
    <property type="match status" value="1"/>
</dbReference>
<dbReference type="Pfam" id="PF13649">
    <property type="entry name" value="Methyltransf_25"/>
    <property type="match status" value="1"/>
</dbReference>
<dbReference type="AlphaFoldDB" id="A0AB39YKM0"/>
<evidence type="ECO:0000259" key="4">
    <source>
        <dbReference type="Pfam" id="PF13649"/>
    </source>
</evidence>
<reference evidence="5" key="1">
    <citation type="submission" date="2024-08" db="EMBL/GenBank/DDBJ databases">
        <authorList>
            <person name="Yu S.T."/>
        </authorList>
    </citation>
    <scope>NUCLEOTIDE SEQUENCE</scope>
    <source>
        <strain evidence="5">R33</strain>
        <plasmid evidence="5">unnamed1</plasmid>
    </source>
</reference>
<name>A0AB39YKM0_9ACTN</name>
<accession>A0AB39YKM0</accession>